<dbReference type="EMBL" id="LAZR01035645">
    <property type="protein sequence ID" value="KKL26963.1"/>
    <property type="molecule type" value="Genomic_DNA"/>
</dbReference>
<protein>
    <submittedName>
        <fullName evidence="2">Uncharacterized protein</fullName>
    </submittedName>
</protein>
<comment type="caution">
    <text evidence="2">The sequence shown here is derived from an EMBL/GenBank/DDBJ whole genome shotgun (WGS) entry which is preliminary data.</text>
</comment>
<evidence type="ECO:0000313" key="2">
    <source>
        <dbReference type="EMBL" id="KKL26963.1"/>
    </source>
</evidence>
<evidence type="ECO:0000256" key="1">
    <source>
        <dbReference type="SAM" id="MobiDB-lite"/>
    </source>
</evidence>
<sequence>MTSQRHKLTENANDSKNTRMDIRAAGRTGDWRADILAHM</sequence>
<dbReference type="AlphaFoldDB" id="A0A0F9ESZ7"/>
<accession>A0A0F9ESZ7</accession>
<name>A0A0F9ESZ7_9ZZZZ</name>
<feature type="non-terminal residue" evidence="2">
    <location>
        <position position="39"/>
    </location>
</feature>
<proteinExistence type="predicted"/>
<gene>
    <name evidence="2" type="ORF">LCGC14_2390010</name>
</gene>
<organism evidence="2">
    <name type="scientific">marine sediment metagenome</name>
    <dbReference type="NCBI Taxonomy" id="412755"/>
    <lineage>
        <taxon>unclassified sequences</taxon>
        <taxon>metagenomes</taxon>
        <taxon>ecological metagenomes</taxon>
    </lineage>
</organism>
<feature type="region of interest" description="Disordered" evidence="1">
    <location>
        <begin position="1"/>
        <end position="25"/>
    </location>
</feature>
<feature type="compositionally biased region" description="Basic and acidic residues" evidence="1">
    <location>
        <begin position="16"/>
        <end position="25"/>
    </location>
</feature>
<reference evidence="2" key="1">
    <citation type="journal article" date="2015" name="Nature">
        <title>Complex archaea that bridge the gap between prokaryotes and eukaryotes.</title>
        <authorList>
            <person name="Spang A."/>
            <person name="Saw J.H."/>
            <person name="Jorgensen S.L."/>
            <person name="Zaremba-Niedzwiedzka K."/>
            <person name="Martijn J."/>
            <person name="Lind A.E."/>
            <person name="van Eijk R."/>
            <person name="Schleper C."/>
            <person name="Guy L."/>
            <person name="Ettema T.J."/>
        </authorList>
    </citation>
    <scope>NUCLEOTIDE SEQUENCE</scope>
</reference>